<proteinExistence type="predicted"/>
<evidence type="ECO:0000313" key="3">
    <source>
        <dbReference type="Proteomes" id="UP001232725"/>
    </source>
</evidence>
<keyword evidence="3" id="KW-1185">Reference proteome</keyword>
<dbReference type="Gene3D" id="3.60.21.10">
    <property type="match status" value="1"/>
</dbReference>
<name>A0ABT9IPU1_9MICC</name>
<gene>
    <name evidence="2" type="ORF">Q9R02_10555</name>
</gene>
<dbReference type="PANTHER" id="PTHR31302">
    <property type="entry name" value="TRANSMEMBRANE PROTEIN WITH METALLOPHOSPHOESTERASE DOMAIN-RELATED"/>
    <property type="match status" value="1"/>
</dbReference>
<protein>
    <submittedName>
        <fullName evidence="2">Metallophosphoesterase</fullName>
    </submittedName>
</protein>
<dbReference type="PANTHER" id="PTHR31302:SF20">
    <property type="entry name" value="CONSERVED PROTEIN"/>
    <property type="match status" value="1"/>
</dbReference>
<accession>A0ABT9IPU1</accession>
<reference evidence="2 3" key="1">
    <citation type="submission" date="2023-08" db="EMBL/GenBank/DDBJ databases">
        <title>Arthrobacter horti sp. nov., isolated from forest soil.</title>
        <authorList>
            <person name="Park M."/>
        </authorList>
    </citation>
    <scope>NUCLEOTIDE SEQUENCE [LARGE SCALE GENOMIC DNA]</scope>
    <source>
        <strain evidence="2 3">YJM1</strain>
    </source>
</reference>
<dbReference type="EMBL" id="JAVALS010000006">
    <property type="protein sequence ID" value="MDP5227595.1"/>
    <property type="molecule type" value="Genomic_DNA"/>
</dbReference>
<comment type="caution">
    <text evidence="2">The sequence shown here is derived from an EMBL/GenBank/DDBJ whole genome shotgun (WGS) entry which is preliminary data.</text>
</comment>
<sequence>MSDFAAMASRVRDTGRGFAAGAAKTALLLGAAGAAGLAYGSWEKDQFGVRREKLAILPESSAPFRILHLSDIHFVPGQTKKAEWLRSLDAHEPDLVVNTGDNLSHKDAIDPLLDALRPLLERPGVFVAGSNDYYGPRMKSPLSYFSGPSRQKPKPVELDWPKLRSGFGMAGWVDLNNRNQSLVFNRMRFDFTGMDDPHLKRERFAGWPQGSASTTAPSVRIGVVHAPYQRALDALTEAGSQLILAGHTHGGQVCIPGFGALVSNCDLPTWRARGLHDWESNGSTTPVNVSAGIGTSRFAPYRVACRPEAVILDLVAKA</sequence>
<dbReference type="RefSeq" id="WP_305996645.1">
    <property type="nucleotide sequence ID" value="NZ_JAVALS010000006.1"/>
</dbReference>
<dbReference type="InterPro" id="IPR051158">
    <property type="entry name" value="Metallophosphoesterase_sf"/>
</dbReference>
<dbReference type="SUPFAM" id="SSF56300">
    <property type="entry name" value="Metallo-dependent phosphatases"/>
    <property type="match status" value="1"/>
</dbReference>
<dbReference type="Proteomes" id="UP001232725">
    <property type="component" value="Unassembled WGS sequence"/>
</dbReference>
<organism evidence="2 3">
    <name type="scientific">Arthrobacter horti</name>
    <dbReference type="NCBI Taxonomy" id="3068273"/>
    <lineage>
        <taxon>Bacteria</taxon>
        <taxon>Bacillati</taxon>
        <taxon>Actinomycetota</taxon>
        <taxon>Actinomycetes</taxon>
        <taxon>Micrococcales</taxon>
        <taxon>Micrococcaceae</taxon>
        <taxon>Arthrobacter</taxon>
    </lineage>
</organism>
<dbReference type="InterPro" id="IPR029052">
    <property type="entry name" value="Metallo-depent_PP-like"/>
</dbReference>
<evidence type="ECO:0000313" key="2">
    <source>
        <dbReference type="EMBL" id="MDP5227595.1"/>
    </source>
</evidence>
<dbReference type="Pfam" id="PF00149">
    <property type="entry name" value="Metallophos"/>
    <property type="match status" value="1"/>
</dbReference>
<dbReference type="InterPro" id="IPR004843">
    <property type="entry name" value="Calcineurin-like_PHP"/>
</dbReference>
<feature type="domain" description="Calcineurin-like phosphoesterase" evidence="1">
    <location>
        <begin position="64"/>
        <end position="250"/>
    </location>
</feature>
<evidence type="ECO:0000259" key="1">
    <source>
        <dbReference type="Pfam" id="PF00149"/>
    </source>
</evidence>